<dbReference type="PANTHER" id="PTHR24286">
    <property type="entry name" value="CYTOCHROME P450 26"/>
    <property type="match status" value="1"/>
</dbReference>
<evidence type="ECO:0000256" key="3">
    <source>
        <dbReference type="PIRSR" id="PIRSR602403-1"/>
    </source>
</evidence>
<sequence>MMAVKYLHAHPKALQEIRVCHRHEEHLAIINFKSPEDPIDRNEYKSMSLTRVVIYETLRLATVVNGVLRRTTDDMEINGICAQNSCTTDISPGQKYHYSHSNDVLINVYVVLRDQTNYDPIQYMEPLNFDSWRWKSLESHHYFTMFGGGSSLCPGNELVVVQVSMFLHYFLTKYR</sequence>
<gene>
    <name evidence="4" type="ORF">Taro_000446</name>
</gene>
<dbReference type="InterPro" id="IPR036396">
    <property type="entry name" value="Cyt_P450_sf"/>
</dbReference>
<name>A0A843TD26_COLES</name>
<comment type="cofactor">
    <cofactor evidence="3">
        <name>heme</name>
        <dbReference type="ChEBI" id="CHEBI:30413"/>
    </cofactor>
</comment>
<dbReference type="GO" id="GO:0016132">
    <property type="term" value="P:brassinosteroid biosynthetic process"/>
    <property type="evidence" value="ECO:0007669"/>
    <property type="project" value="TreeGrafter"/>
</dbReference>
<keyword evidence="5" id="KW-1185">Reference proteome</keyword>
<dbReference type="InterPro" id="IPR001128">
    <property type="entry name" value="Cyt_P450"/>
</dbReference>
<reference evidence="4" key="1">
    <citation type="submission" date="2017-07" db="EMBL/GenBank/DDBJ databases">
        <title>Taro Niue Genome Assembly and Annotation.</title>
        <authorList>
            <person name="Atibalentja N."/>
            <person name="Keating K."/>
            <person name="Fields C.J."/>
        </authorList>
    </citation>
    <scope>NUCLEOTIDE SEQUENCE</scope>
    <source>
        <strain evidence="4">Niue_2</strain>
        <tissue evidence="4">Leaf</tissue>
    </source>
</reference>
<evidence type="ECO:0000256" key="2">
    <source>
        <dbReference type="ARBA" id="ARBA00023004"/>
    </source>
</evidence>
<dbReference type="PRINTS" id="PR00465">
    <property type="entry name" value="EP450IV"/>
</dbReference>
<dbReference type="InterPro" id="IPR002403">
    <property type="entry name" value="Cyt_P450_E_grp-IV"/>
</dbReference>
<proteinExistence type="predicted"/>
<dbReference type="EMBL" id="NMUH01000009">
    <property type="protein sequence ID" value="MQL68176.1"/>
    <property type="molecule type" value="Genomic_DNA"/>
</dbReference>
<feature type="binding site" description="axial binding residue" evidence="3">
    <location>
        <position position="153"/>
    </location>
    <ligand>
        <name>heme</name>
        <dbReference type="ChEBI" id="CHEBI:30413"/>
    </ligand>
    <ligandPart>
        <name>Fe</name>
        <dbReference type="ChEBI" id="CHEBI:18248"/>
    </ligandPart>
</feature>
<dbReference type="GO" id="GO:0004497">
    <property type="term" value="F:monooxygenase activity"/>
    <property type="evidence" value="ECO:0007669"/>
    <property type="project" value="InterPro"/>
</dbReference>
<dbReference type="Pfam" id="PF00067">
    <property type="entry name" value="p450"/>
    <property type="match status" value="1"/>
</dbReference>
<evidence type="ECO:0008006" key="6">
    <source>
        <dbReference type="Google" id="ProtNLM"/>
    </source>
</evidence>
<dbReference type="GO" id="GO:0005506">
    <property type="term" value="F:iron ion binding"/>
    <property type="evidence" value="ECO:0007669"/>
    <property type="project" value="InterPro"/>
</dbReference>
<dbReference type="GO" id="GO:0010268">
    <property type="term" value="P:brassinosteroid homeostasis"/>
    <property type="evidence" value="ECO:0007669"/>
    <property type="project" value="TreeGrafter"/>
</dbReference>
<evidence type="ECO:0000256" key="1">
    <source>
        <dbReference type="ARBA" id="ARBA00022723"/>
    </source>
</evidence>
<evidence type="ECO:0000313" key="5">
    <source>
        <dbReference type="Proteomes" id="UP000652761"/>
    </source>
</evidence>
<dbReference type="PANTHER" id="PTHR24286:SF169">
    <property type="entry name" value="CYTOCHROME P450 85A1"/>
    <property type="match status" value="1"/>
</dbReference>
<dbReference type="GO" id="GO:0020037">
    <property type="term" value="F:heme binding"/>
    <property type="evidence" value="ECO:0007669"/>
    <property type="project" value="InterPro"/>
</dbReference>
<evidence type="ECO:0000313" key="4">
    <source>
        <dbReference type="EMBL" id="MQL68176.1"/>
    </source>
</evidence>
<dbReference type="Gene3D" id="1.10.630.10">
    <property type="entry name" value="Cytochrome P450"/>
    <property type="match status" value="1"/>
</dbReference>
<organism evidence="4 5">
    <name type="scientific">Colocasia esculenta</name>
    <name type="common">Wild taro</name>
    <name type="synonym">Arum esculentum</name>
    <dbReference type="NCBI Taxonomy" id="4460"/>
    <lineage>
        <taxon>Eukaryota</taxon>
        <taxon>Viridiplantae</taxon>
        <taxon>Streptophyta</taxon>
        <taxon>Embryophyta</taxon>
        <taxon>Tracheophyta</taxon>
        <taxon>Spermatophyta</taxon>
        <taxon>Magnoliopsida</taxon>
        <taxon>Liliopsida</taxon>
        <taxon>Araceae</taxon>
        <taxon>Aroideae</taxon>
        <taxon>Colocasieae</taxon>
        <taxon>Colocasia</taxon>
    </lineage>
</organism>
<dbReference type="AlphaFoldDB" id="A0A843TD26"/>
<keyword evidence="1 3" id="KW-0479">Metal-binding</keyword>
<dbReference type="Proteomes" id="UP000652761">
    <property type="component" value="Unassembled WGS sequence"/>
</dbReference>
<protein>
    <recommendedName>
        <fullName evidence="6">Cytochrome P450</fullName>
    </recommendedName>
</protein>
<dbReference type="GO" id="GO:0016125">
    <property type="term" value="P:sterol metabolic process"/>
    <property type="evidence" value="ECO:0007669"/>
    <property type="project" value="TreeGrafter"/>
</dbReference>
<dbReference type="SUPFAM" id="SSF48264">
    <property type="entry name" value="Cytochrome P450"/>
    <property type="match status" value="1"/>
</dbReference>
<keyword evidence="3" id="KW-0349">Heme</keyword>
<dbReference type="OrthoDB" id="1372046at2759"/>
<comment type="caution">
    <text evidence="4">The sequence shown here is derived from an EMBL/GenBank/DDBJ whole genome shotgun (WGS) entry which is preliminary data.</text>
</comment>
<accession>A0A843TD26</accession>
<keyword evidence="2 3" id="KW-0408">Iron</keyword>
<dbReference type="GO" id="GO:0016705">
    <property type="term" value="F:oxidoreductase activity, acting on paired donors, with incorporation or reduction of molecular oxygen"/>
    <property type="evidence" value="ECO:0007669"/>
    <property type="project" value="InterPro"/>
</dbReference>